<gene>
    <name evidence="7" type="ORF">P280DRAFT_442739</name>
</gene>
<feature type="transmembrane region" description="Helical" evidence="5">
    <location>
        <begin position="488"/>
        <end position="509"/>
    </location>
</feature>
<reference evidence="7" key="1">
    <citation type="journal article" date="2020" name="Stud. Mycol.">
        <title>101 Dothideomycetes genomes: a test case for predicting lifestyles and emergence of pathogens.</title>
        <authorList>
            <person name="Haridas S."/>
            <person name="Albert R."/>
            <person name="Binder M."/>
            <person name="Bloem J."/>
            <person name="Labutti K."/>
            <person name="Salamov A."/>
            <person name="Andreopoulos B."/>
            <person name="Baker S."/>
            <person name="Barry K."/>
            <person name="Bills G."/>
            <person name="Bluhm B."/>
            <person name="Cannon C."/>
            <person name="Castanera R."/>
            <person name="Culley D."/>
            <person name="Daum C."/>
            <person name="Ezra D."/>
            <person name="Gonzalez J."/>
            <person name="Henrissat B."/>
            <person name="Kuo A."/>
            <person name="Liang C."/>
            <person name="Lipzen A."/>
            <person name="Lutzoni F."/>
            <person name="Magnuson J."/>
            <person name="Mondo S."/>
            <person name="Nolan M."/>
            <person name="Ohm R."/>
            <person name="Pangilinan J."/>
            <person name="Park H.-J."/>
            <person name="Ramirez L."/>
            <person name="Alfaro M."/>
            <person name="Sun H."/>
            <person name="Tritt A."/>
            <person name="Yoshinaga Y."/>
            <person name="Zwiers L.-H."/>
            <person name="Turgeon B."/>
            <person name="Goodwin S."/>
            <person name="Spatafora J."/>
            <person name="Crous P."/>
            <person name="Grigoriev I."/>
        </authorList>
    </citation>
    <scope>NUCLEOTIDE SEQUENCE</scope>
    <source>
        <strain evidence="7">CBS 473.64</strain>
    </source>
</reference>
<keyword evidence="8" id="KW-1185">Reference proteome</keyword>
<accession>A0A6A6SEY5</accession>
<feature type="transmembrane region" description="Helical" evidence="5">
    <location>
        <begin position="325"/>
        <end position="345"/>
    </location>
</feature>
<evidence type="ECO:0000259" key="6">
    <source>
        <dbReference type="PROSITE" id="PS50850"/>
    </source>
</evidence>
<feature type="transmembrane region" description="Helical" evidence="5">
    <location>
        <begin position="52"/>
        <end position="76"/>
    </location>
</feature>
<evidence type="ECO:0000256" key="5">
    <source>
        <dbReference type="SAM" id="Phobius"/>
    </source>
</evidence>
<proteinExistence type="predicted"/>
<feature type="transmembrane region" description="Helical" evidence="5">
    <location>
        <begin position="88"/>
        <end position="107"/>
    </location>
</feature>
<dbReference type="Gene3D" id="1.20.1250.20">
    <property type="entry name" value="MFS general substrate transporter like domains"/>
    <property type="match status" value="1"/>
</dbReference>
<name>A0A6A6SEY5_9PLEO</name>
<protein>
    <submittedName>
        <fullName evidence="7">Major facilitator superfamily transporter</fullName>
    </submittedName>
</protein>
<dbReference type="InterPro" id="IPR020846">
    <property type="entry name" value="MFS_dom"/>
</dbReference>
<dbReference type="AlphaFoldDB" id="A0A6A6SEY5"/>
<dbReference type="PANTHER" id="PTHR23502:SF26">
    <property type="entry name" value="MAJOR FACILITATOR SUPERFAMILY (MFS) PROFILE DOMAIN-CONTAINING PROTEIN"/>
    <property type="match status" value="1"/>
</dbReference>
<dbReference type="GO" id="GO:0022857">
    <property type="term" value="F:transmembrane transporter activity"/>
    <property type="evidence" value="ECO:0007669"/>
    <property type="project" value="InterPro"/>
</dbReference>
<dbReference type="GO" id="GO:0005886">
    <property type="term" value="C:plasma membrane"/>
    <property type="evidence" value="ECO:0007669"/>
    <property type="project" value="TreeGrafter"/>
</dbReference>
<keyword evidence="4 5" id="KW-0472">Membrane</keyword>
<comment type="subcellular location">
    <subcellularLocation>
        <location evidence="1">Membrane</location>
        <topology evidence="1">Multi-pass membrane protein</topology>
    </subcellularLocation>
</comment>
<feature type="transmembrane region" description="Helical" evidence="5">
    <location>
        <begin position="291"/>
        <end position="313"/>
    </location>
</feature>
<evidence type="ECO:0000313" key="7">
    <source>
        <dbReference type="EMBL" id="KAF2645832.1"/>
    </source>
</evidence>
<feature type="transmembrane region" description="Helical" evidence="5">
    <location>
        <begin position="209"/>
        <end position="227"/>
    </location>
</feature>
<organism evidence="7 8">
    <name type="scientific">Massarina eburnea CBS 473.64</name>
    <dbReference type="NCBI Taxonomy" id="1395130"/>
    <lineage>
        <taxon>Eukaryota</taxon>
        <taxon>Fungi</taxon>
        <taxon>Dikarya</taxon>
        <taxon>Ascomycota</taxon>
        <taxon>Pezizomycotina</taxon>
        <taxon>Dothideomycetes</taxon>
        <taxon>Pleosporomycetidae</taxon>
        <taxon>Pleosporales</taxon>
        <taxon>Massarineae</taxon>
        <taxon>Massarinaceae</taxon>
        <taxon>Massarina</taxon>
    </lineage>
</organism>
<dbReference type="EMBL" id="MU006777">
    <property type="protein sequence ID" value="KAF2645832.1"/>
    <property type="molecule type" value="Genomic_DNA"/>
</dbReference>
<evidence type="ECO:0000313" key="8">
    <source>
        <dbReference type="Proteomes" id="UP000799753"/>
    </source>
</evidence>
<sequence length="536" mass="58797">MVTYRRSSEGTIGKAVGSVNGEQADLWPTSQESEKHTPEPYYCVYTETEKRVFLVLVAAAGTLPTFSFSIILPSLVTIATDLRMSLEAINLSIMFFLLVHAIAPMVWGPLSDSLGRRPVYIYSLLVFLITTINLSLSINYPMFLAFKGLQAAGIASLSAIGCLVIQDITPVQDRERHFAFYHGFRNASLVIAPVIGGLMTNFVNFRSLFTLLWGLTLAVTVAILLLLPETHRPIAGNGNRPLTGTNLPLIWQVKFFGDPAHVDNRLSPGVAPKLKLEKFVQPLRLLLEKDILLSLIFSGVIYAIWIMVTVSTAGLFKTTFGINDALIGLAFLPNAVGTIAGSTLIGNLLNVDFLNAAAAYKKEHQLPASVVISKHALPSDFPLEHTRRIRLPGLTIVFIISLSLYGFTLMYPSLTSLGGWIFIPLFLQLLIAVMAHAICGVHQTLISDLWPCNSMAVAAAGNLIKYGTAAIGVAVVQKMIVGLDTGPAFLGLGLVVIILVPLLILQWYFGDMWRRRREDELVQRGIVEKSDRIYYT</sequence>
<feature type="transmembrane region" description="Helical" evidence="5">
    <location>
        <begin position="119"/>
        <end position="138"/>
    </location>
</feature>
<keyword evidence="2 5" id="KW-0812">Transmembrane</keyword>
<dbReference type="Proteomes" id="UP000799753">
    <property type="component" value="Unassembled WGS sequence"/>
</dbReference>
<dbReference type="SUPFAM" id="SSF103473">
    <property type="entry name" value="MFS general substrate transporter"/>
    <property type="match status" value="1"/>
</dbReference>
<feature type="transmembrane region" description="Helical" evidence="5">
    <location>
        <begin position="391"/>
        <end position="411"/>
    </location>
</feature>
<feature type="transmembrane region" description="Helical" evidence="5">
    <location>
        <begin position="417"/>
        <end position="441"/>
    </location>
</feature>
<feature type="transmembrane region" description="Helical" evidence="5">
    <location>
        <begin position="144"/>
        <end position="165"/>
    </location>
</feature>
<feature type="transmembrane region" description="Helical" evidence="5">
    <location>
        <begin position="186"/>
        <end position="203"/>
    </location>
</feature>
<feature type="domain" description="Major facilitator superfamily (MFS) profile" evidence="6">
    <location>
        <begin position="53"/>
        <end position="518"/>
    </location>
</feature>
<dbReference type="PANTHER" id="PTHR23502">
    <property type="entry name" value="MAJOR FACILITATOR SUPERFAMILY"/>
    <property type="match status" value="1"/>
</dbReference>
<feature type="transmembrane region" description="Helical" evidence="5">
    <location>
        <begin position="453"/>
        <end position="476"/>
    </location>
</feature>
<dbReference type="InterPro" id="IPR011701">
    <property type="entry name" value="MFS"/>
</dbReference>
<dbReference type="Pfam" id="PF07690">
    <property type="entry name" value="MFS_1"/>
    <property type="match status" value="1"/>
</dbReference>
<keyword evidence="3 5" id="KW-1133">Transmembrane helix</keyword>
<evidence type="ECO:0000256" key="1">
    <source>
        <dbReference type="ARBA" id="ARBA00004141"/>
    </source>
</evidence>
<evidence type="ECO:0000256" key="3">
    <source>
        <dbReference type="ARBA" id="ARBA00022989"/>
    </source>
</evidence>
<dbReference type="OrthoDB" id="440553at2759"/>
<evidence type="ECO:0000256" key="2">
    <source>
        <dbReference type="ARBA" id="ARBA00022692"/>
    </source>
</evidence>
<dbReference type="PROSITE" id="PS50850">
    <property type="entry name" value="MFS"/>
    <property type="match status" value="1"/>
</dbReference>
<dbReference type="InterPro" id="IPR036259">
    <property type="entry name" value="MFS_trans_sf"/>
</dbReference>
<evidence type="ECO:0000256" key="4">
    <source>
        <dbReference type="ARBA" id="ARBA00023136"/>
    </source>
</evidence>